<dbReference type="RefSeq" id="WP_229344065.1">
    <property type="nucleotide sequence ID" value="NZ_JAJFAT010000003.1"/>
</dbReference>
<evidence type="ECO:0000256" key="1">
    <source>
        <dbReference type="ARBA" id="ARBA00004651"/>
    </source>
</evidence>
<keyword evidence="4" id="KW-1003">Cell membrane</keyword>
<evidence type="ECO:0000256" key="4">
    <source>
        <dbReference type="ARBA" id="ARBA00022475"/>
    </source>
</evidence>
<feature type="transmembrane region" description="Helical" evidence="8">
    <location>
        <begin position="270"/>
        <end position="293"/>
    </location>
</feature>
<evidence type="ECO:0000256" key="6">
    <source>
        <dbReference type="ARBA" id="ARBA00022989"/>
    </source>
</evidence>
<feature type="transmembrane region" description="Helical" evidence="8">
    <location>
        <begin position="221"/>
        <end position="238"/>
    </location>
</feature>
<gene>
    <name evidence="9" type="ORF">LJ207_03310</name>
</gene>
<feature type="transmembrane region" description="Helical" evidence="8">
    <location>
        <begin position="313"/>
        <end position="344"/>
    </location>
</feature>
<keyword evidence="7 8" id="KW-0472">Membrane</keyword>
<evidence type="ECO:0000256" key="5">
    <source>
        <dbReference type="ARBA" id="ARBA00022692"/>
    </source>
</evidence>
<keyword evidence="10" id="KW-1185">Reference proteome</keyword>
<evidence type="ECO:0000256" key="2">
    <source>
        <dbReference type="ARBA" id="ARBA00009773"/>
    </source>
</evidence>
<comment type="similarity">
    <text evidence="2">Belongs to the autoinducer-2 exporter (AI-2E) (TC 2.A.86) family.</text>
</comment>
<feature type="transmembrane region" description="Helical" evidence="8">
    <location>
        <begin position="36"/>
        <end position="58"/>
    </location>
</feature>
<evidence type="ECO:0000313" key="10">
    <source>
        <dbReference type="Proteomes" id="UP001199296"/>
    </source>
</evidence>
<accession>A0AAW4X009</accession>
<proteinExistence type="inferred from homology"/>
<evidence type="ECO:0000256" key="3">
    <source>
        <dbReference type="ARBA" id="ARBA00022448"/>
    </source>
</evidence>
<keyword evidence="3" id="KW-0813">Transport</keyword>
<protein>
    <submittedName>
        <fullName evidence="9">AI-2E family transporter</fullName>
    </submittedName>
</protein>
<feature type="transmembrane region" description="Helical" evidence="8">
    <location>
        <begin position="70"/>
        <end position="95"/>
    </location>
</feature>
<keyword evidence="6 8" id="KW-1133">Transmembrane helix</keyword>
<feature type="transmembrane region" description="Helical" evidence="8">
    <location>
        <begin position="9"/>
        <end position="30"/>
    </location>
</feature>
<reference evidence="9 10" key="1">
    <citation type="submission" date="2021-10" db="EMBL/GenBank/DDBJ databases">
        <authorList>
            <person name="Grouzdev D.S."/>
            <person name="Pantiukh K.S."/>
            <person name="Krutkina M.S."/>
        </authorList>
    </citation>
    <scope>NUCLEOTIDE SEQUENCE [LARGE SCALE GENOMIC DNA]</scope>
    <source>
        <strain evidence="9 10">Z-7514</strain>
    </source>
</reference>
<feature type="transmembrane region" description="Helical" evidence="8">
    <location>
        <begin position="158"/>
        <end position="180"/>
    </location>
</feature>
<dbReference type="PANTHER" id="PTHR21716">
    <property type="entry name" value="TRANSMEMBRANE PROTEIN"/>
    <property type="match status" value="1"/>
</dbReference>
<sequence length="352" mass="40180">MFKEKWLKIAYTIILGLIIIFLAGRIPYFMEPLTTVLSFIMLPLLFSIFLYYLLRPLVNILEEKLKIRTIAVIISFLAAVSIITIIIYLGGNIIYEQSRELGGRYELVYSSLVEIFENIRDFINIEREIIDDFNLRERLIAYTDSIIMRLSTYNYMGIFSSLTNIGLIILLIPFVLFYLLKDDKKIYQKTIEMIPESKRSQVEELAQDIDKLLSDFITSQLLVSLFTAFVMLIGFLIIRLASPLVLALIVFITSLIPIIGPAIGILPALFLALTESIITALIVIIIFIIAQYLEGNLIRPLIQGKSMDIHPLVVLFVVLTGVYLFGLIGALISVPLYAVLRLIYQERILKKK</sequence>
<evidence type="ECO:0000256" key="7">
    <source>
        <dbReference type="ARBA" id="ARBA00023136"/>
    </source>
</evidence>
<dbReference type="GO" id="GO:0005886">
    <property type="term" value="C:plasma membrane"/>
    <property type="evidence" value="ECO:0007669"/>
    <property type="project" value="UniProtKB-SubCell"/>
</dbReference>
<evidence type="ECO:0000313" key="9">
    <source>
        <dbReference type="EMBL" id="MCC3144346.1"/>
    </source>
</evidence>
<dbReference type="AlphaFoldDB" id="A0AAW4X009"/>
<comment type="caution">
    <text evidence="9">The sequence shown here is derived from an EMBL/GenBank/DDBJ whole genome shotgun (WGS) entry which is preliminary data.</text>
</comment>
<keyword evidence="5 8" id="KW-0812">Transmembrane</keyword>
<dbReference type="Proteomes" id="UP001199296">
    <property type="component" value="Unassembled WGS sequence"/>
</dbReference>
<dbReference type="Pfam" id="PF01594">
    <property type="entry name" value="AI-2E_transport"/>
    <property type="match status" value="1"/>
</dbReference>
<dbReference type="GO" id="GO:0055085">
    <property type="term" value="P:transmembrane transport"/>
    <property type="evidence" value="ECO:0007669"/>
    <property type="project" value="TreeGrafter"/>
</dbReference>
<feature type="transmembrane region" description="Helical" evidence="8">
    <location>
        <begin position="244"/>
        <end position="263"/>
    </location>
</feature>
<organism evidence="9 10">
    <name type="scientific">Halanaerobium polyolivorans</name>
    <dbReference type="NCBI Taxonomy" id="2886943"/>
    <lineage>
        <taxon>Bacteria</taxon>
        <taxon>Bacillati</taxon>
        <taxon>Bacillota</taxon>
        <taxon>Clostridia</taxon>
        <taxon>Halanaerobiales</taxon>
        <taxon>Halanaerobiaceae</taxon>
        <taxon>Halanaerobium</taxon>
    </lineage>
</organism>
<evidence type="ECO:0000256" key="8">
    <source>
        <dbReference type="SAM" id="Phobius"/>
    </source>
</evidence>
<dbReference type="EMBL" id="JAJFAT010000003">
    <property type="protein sequence ID" value="MCC3144346.1"/>
    <property type="molecule type" value="Genomic_DNA"/>
</dbReference>
<name>A0AAW4X009_9FIRM</name>
<comment type="subcellular location">
    <subcellularLocation>
        <location evidence="1">Cell membrane</location>
        <topology evidence="1">Multi-pass membrane protein</topology>
    </subcellularLocation>
</comment>
<dbReference type="PANTHER" id="PTHR21716:SF53">
    <property type="entry name" value="PERMEASE PERM-RELATED"/>
    <property type="match status" value="1"/>
</dbReference>
<dbReference type="InterPro" id="IPR002549">
    <property type="entry name" value="AI-2E-like"/>
</dbReference>